<evidence type="ECO:0000256" key="2">
    <source>
        <dbReference type="ARBA" id="ARBA00007441"/>
    </source>
</evidence>
<protein>
    <recommendedName>
        <fullName evidence="6">Aminotransferase</fullName>
        <ecNumber evidence="6">2.6.1.-</ecNumber>
    </recommendedName>
</protein>
<dbReference type="InterPro" id="IPR004838">
    <property type="entry name" value="NHTrfase_class1_PyrdxlP-BS"/>
</dbReference>
<dbReference type="PANTHER" id="PTHR46383:SF1">
    <property type="entry name" value="ASPARTATE AMINOTRANSFERASE"/>
    <property type="match status" value="1"/>
</dbReference>
<keyword evidence="4 6" id="KW-0808">Transferase</keyword>
<dbReference type="RefSeq" id="WP_189444173.1">
    <property type="nucleotide sequence ID" value="NZ_BMZI01000003.1"/>
</dbReference>
<dbReference type="EC" id="2.6.1.-" evidence="6"/>
<evidence type="ECO:0000256" key="6">
    <source>
        <dbReference type="RuleBase" id="RU000481"/>
    </source>
</evidence>
<dbReference type="InterPro" id="IPR050596">
    <property type="entry name" value="AspAT/PAT-like"/>
</dbReference>
<keyword evidence="3 6" id="KW-0032">Aminotransferase</keyword>
<dbReference type="Pfam" id="PF00155">
    <property type="entry name" value="Aminotran_1_2"/>
    <property type="match status" value="1"/>
</dbReference>
<dbReference type="Gene3D" id="3.90.1150.10">
    <property type="entry name" value="Aspartate Aminotransferase, domain 1"/>
    <property type="match status" value="1"/>
</dbReference>
<dbReference type="Gene3D" id="3.40.640.10">
    <property type="entry name" value="Type I PLP-dependent aspartate aminotransferase-like (Major domain)"/>
    <property type="match status" value="1"/>
</dbReference>
<dbReference type="InterPro" id="IPR015421">
    <property type="entry name" value="PyrdxlP-dep_Trfase_major"/>
</dbReference>
<evidence type="ECO:0000313" key="9">
    <source>
        <dbReference type="Proteomes" id="UP000646745"/>
    </source>
</evidence>
<reference evidence="9" key="1">
    <citation type="journal article" date="2019" name="Int. J. Syst. Evol. Microbiol.">
        <title>The Global Catalogue of Microorganisms (GCM) 10K type strain sequencing project: providing services to taxonomists for standard genome sequencing and annotation.</title>
        <authorList>
            <consortium name="The Broad Institute Genomics Platform"/>
            <consortium name="The Broad Institute Genome Sequencing Center for Infectious Disease"/>
            <person name="Wu L."/>
            <person name="Ma J."/>
        </authorList>
    </citation>
    <scope>NUCLEOTIDE SEQUENCE [LARGE SCALE GENOMIC DNA]</scope>
    <source>
        <strain evidence="9">KCTC 32998</strain>
    </source>
</reference>
<evidence type="ECO:0000313" key="8">
    <source>
        <dbReference type="EMBL" id="GHB18125.1"/>
    </source>
</evidence>
<comment type="similarity">
    <text evidence="2 6">Belongs to the class-I pyridoxal-phosphate-dependent aminotransferase family.</text>
</comment>
<evidence type="ECO:0000259" key="7">
    <source>
        <dbReference type="Pfam" id="PF00155"/>
    </source>
</evidence>
<sequence length="400" mass="42727">MTRLAQRLSVVQPSASIEISRRAGAMRRDGIDVISLSQGEPDFDTPAAIRDAAKTALDDGATRYTDVDGTPALKQAIVDKFKRDSGLDYATDEISVGAGGKQVIFNALMALVDPGDEIIFAAPHWVSYPDMVRLAGGTPVALACPAEQGFKLTPAQLEAAITPHTRVLILNSPGNPTGAGYTRAELRGLADVLLAYPDVFVLCDDIYEYLVFDDFEFCTLAEVEPALKARTLTINGVSKGHAMTGWRIGFGAGPRDLIKAMAVMQSQTTSNPASVSQAAAVTALSLPLDDIKARNAIFAERRDRCLAALNAVDGLDCRLPEGAFYLFPNCEALLGKKTPDGETLTSDQELAQYLLESAQVAVVPGTAFGLGGHFRISFATDTERLMEACRRIAKACAALR</sequence>
<dbReference type="PROSITE" id="PS00105">
    <property type="entry name" value="AA_TRANSFER_CLASS_1"/>
    <property type="match status" value="1"/>
</dbReference>
<name>A0ABQ3DW45_9GAMM</name>
<keyword evidence="5" id="KW-0663">Pyridoxal phosphate</keyword>
<dbReference type="GO" id="GO:0008483">
    <property type="term" value="F:transaminase activity"/>
    <property type="evidence" value="ECO:0007669"/>
    <property type="project" value="UniProtKB-KW"/>
</dbReference>
<dbReference type="InterPro" id="IPR015422">
    <property type="entry name" value="PyrdxlP-dep_Trfase_small"/>
</dbReference>
<organism evidence="8 9">
    <name type="scientific">Salinicola rhizosphaerae</name>
    <dbReference type="NCBI Taxonomy" id="1443141"/>
    <lineage>
        <taxon>Bacteria</taxon>
        <taxon>Pseudomonadati</taxon>
        <taxon>Pseudomonadota</taxon>
        <taxon>Gammaproteobacteria</taxon>
        <taxon>Oceanospirillales</taxon>
        <taxon>Halomonadaceae</taxon>
        <taxon>Salinicola</taxon>
    </lineage>
</organism>
<dbReference type="Proteomes" id="UP000646745">
    <property type="component" value="Unassembled WGS sequence"/>
</dbReference>
<dbReference type="InterPro" id="IPR004839">
    <property type="entry name" value="Aminotransferase_I/II_large"/>
</dbReference>
<dbReference type="EMBL" id="BMZI01000003">
    <property type="protein sequence ID" value="GHB18125.1"/>
    <property type="molecule type" value="Genomic_DNA"/>
</dbReference>
<dbReference type="SUPFAM" id="SSF53383">
    <property type="entry name" value="PLP-dependent transferases"/>
    <property type="match status" value="1"/>
</dbReference>
<feature type="domain" description="Aminotransferase class I/classII large" evidence="7">
    <location>
        <begin position="32"/>
        <end position="392"/>
    </location>
</feature>
<evidence type="ECO:0000256" key="5">
    <source>
        <dbReference type="ARBA" id="ARBA00022898"/>
    </source>
</evidence>
<keyword evidence="9" id="KW-1185">Reference proteome</keyword>
<accession>A0ABQ3DW45</accession>
<evidence type="ECO:0000256" key="4">
    <source>
        <dbReference type="ARBA" id="ARBA00022679"/>
    </source>
</evidence>
<evidence type="ECO:0000256" key="3">
    <source>
        <dbReference type="ARBA" id="ARBA00022576"/>
    </source>
</evidence>
<gene>
    <name evidence="8" type="ORF">GCM10009038_16430</name>
</gene>
<dbReference type="InterPro" id="IPR015424">
    <property type="entry name" value="PyrdxlP-dep_Trfase"/>
</dbReference>
<comment type="caution">
    <text evidence="8">The sequence shown here is derived from an EMBL/GenBank/DDBJ whole genome shotgun (WGS) entry which is preliminary data.</text>
</comment>
<evidence type="ECO:0000256" key="1">
    <source>
        <dbReference type="ARBA" id="ARBA00001933"/>
    </source>
</evidence>
<comment type="cofactor">
    <cofactor evidence="1 6">
        <name>pyridoxal 5'-phosphate</name>
        <dbReference type="ChEBI" id="CHEBI:597326"/>
    </cofactor>
</comment>
<dbReference type="PANTHER" id="PTHR46383">
    <property type="entry name" value="ASPARTATE AMINOTRANSFERASE"/>
    <property type="match status" value="1"/>
</dbReference>
<proteinExistence type="inferred from homology"/>
<dbReference type="CDD" id="cd00609">
    <property type="entry name" value="AAT_like"/>
    <property type="match status" value="1"/>
</dbReference>